<reference evidence="2 3" key="1">
    <citation type="journal article" date="2018" name="PLoS Genet.">
        <title>Population sequencing reveals clonal diversity and ancestral inbreeding in the grapevine cultivar Chardonnay.</title>
        <authorList>
            <person name="Roach M.J."/>
            <person name="Johnson D.L."/>
            <person name="Bohlmann J."/>
            <person name="van Vuuren H.J."/>
            <person name="Jones S.J."/>
            <person name="Pretorius I.S."/>
            <person name="Schmidt S.A."/>
            <person name="Borneman A.R."/>
        </authorList>
    </citation>
    <scope>NUCLEOTIDE SEQUENCE [LARGE SCALE GENOMIC DNA]</scope>
    <source>
        <strain evidence="3">cv. Chardonnay</strain>
        <tissue evidence="2">Leaf</tissue>
    </source>
</reference>
<gene>
    <name evidence="2" type="ORF">CK203_037164</name>
</gene>
<dbReference type="AlphaFoldDB" id="A0A438HS21"/>
<protein>
    <recommendedName>
        <fullName evidence="1">RNase H type-1 domain-containing protein</fullName>
    </recommendedName>
</protein>
<dbReference type="Pfam" id="PF13456">
    <property type="entry name" value="RVT_3"/>
    <property type="match status" value="1"/>
</dbReference>
<dbReference type="PANTHER" id="PTHR48475">
    <property type="entry name" value="RIBONUCLEASE H"/>
    <property type="match status" value="1"/>
</dbReference>
<dbReference type="GO" id="GO:0003676">
    <property type="term" value="F:nucleic acid binding"/>
    <property type="evidence" value="ECO:0007669"/>
    <property type="project" value="InterPro"/>
</dbReference>
<dbReference type="InterPro" id="IPR043502">
    <property type="entry name" value="DNA/RNA_pol_sf"/>
</dbReference>
<dbReference type="Proteomes" id="UP000288805">
    <property type="component" value="Unassembled WGS sequence"/>
</dbReference>
<evidence type="ECO:0000313" key="2">
    <source>
        <dbReference type="EMBL" id="RVW87264.1"/>
    </source>
</evidence>
<comment type="caution">
    <text evidence="2">The sequence shown here is derived from an EMBL/GenBank/DDBJ whole genome shotgun (WGS) entry which is preliminary data.</text>
</comment>
<accession>A0A438HS21</accession>
<dbReference type="InterPro" id="IPR002156">
    <property type="entry name" value="RNaseH_domain"/>
</dbReference>
<evidence type="ECO:0000259" key="1">
    <source>
        <dbReference type="Pfam" id="PF13456"/>
    </source>
</evidence>
<evidence type="ECO:0000313" key="3">
    <source>
        <dbReference type="Proteomes" id="UP000288805"/>
    </source>
</evidence>
<proteinExistence type="predicted"/>
<sequence>MVSERGIEADPDKIKAILNMLALRTERVIRGFLGRLQYISRFIARLTNICLVSPTPGRPLLLYLSVSDVALGCMLVHLDDSGKEQAIYYLNHLASLPISDDRAIDDDFLDEDVAVVTSLSGWRMYFDSAANQSGYGISVLLISPHGDHIPRFSHLAFSDRHPTTNNIVEYETCILGIDTALELGIRQMEVFGDSNMVLRQIQATLASMIDIPTDATVHPLLIESRSTPTYCCLIDEAERSTDGMLLLCLDHASINGVMREVHAGVCGPHMGAHMLAYIIGKISLKSSSGHEFILVAIDYFTKWVEAASYVRLTSSRHHRSSAYKPQMNMVVEATNKNIKRILQRMVETSQDWSKKLLFVLWAYRTSFRTFIEATPYSLVYGMEAVLPVEIEMGSLRVALEQTLLH</sequence>
<dbReference type="EMBL" id="QGNW01000185">
    <property type="protein sequence ID" value="RVW87264.1"/>
    <property type="molecule type" value="Genomic_DNA"/>
</dbReference>
<dbReference type="InterPro" id="IPR036397">
    <property type="entry name" value="RNaseH_sf"/>
</dbReference>
<organism evidence="2 3">
    <name type="scientific">Vitis vinifera</name>
    <name type="common">Grape</name>
    <dbReference type="NCBI Taxonomy" id="29760"/>
    <lineage>
        <taxon>Eukaryota</taxon>
        <taxon>Viridiplantae</taxon>
        <taxon>Streptophyta</taxon>
        <taxon>Embryophyta</taxon>
        <taxon>Tracheophyta</taxon>
        <taxon>Spermatophyta</taxon>
        <taxon>Magnoliopsida</taxon>
        <taxon>eudicotyledons</taxon>
        <taxon>Gunneridae</taxon>
        <taxon>Pentapetalae</taxon>
        <taxon>rosids</taxon>
        <taxon>Vitales</taxon>
        <taxon>Vitaceae</taxon>
        <taxon>Viteae</taxon>
        <taxon>Vitis</taxon>
    </lineage>
</organism>
<dbReference type="GO" id="GO:0004523">
    <property type="term" value="F:RNA-DNA hybrid ribonuclease activity"/>
    <property type="evidence" value="ECO:0007669"/>
    <property type="project" value="InterPro"/>
</dbReference>
<dbReference type="SUPFAM" id="SSF56672">
    <property type="entry name" value="DNA/RNA polymerases"/>
    <property type="match status" value="1"/>
</dbReference>
<dbReference type="PANTHER" id="PTHR48475:SF1">
    <property type="entry name" value="RNASE H TYPE-1 DOMAIN-CONTAINING PROTEIN"/>
    <property type="match status" value="1"/>
</dbReference>
<dbReference type="Gene3D" id="3.30.420.10">
    <property type="entry name" value="Ribonuclease H-like superfamily/Ribonuclease H"/>
    <property type="match status" value="2"/>
</dbReference>
<dbReference type="InterPro" id="IPR012337">
    <property type="entry name" value="RNaseH-like_sf"/>
</dbReference>
<feature type="domain" description="RNase H type-1" evidence="1">
    <location>
        <begin position="161"/>
        <end position="202"/>
    </location>
</feature>
<dbReference type="SUPFAM" id="SSF53098">
    <property type="entry name" value="Ribonuclease H-like"/>
    <property type="match status" value="1"/>
</dbReference>
<name>A0A438HS21_VITVI</name>